<dbReference type="SMART" id="SM01374">
    <property type="entry name" value="Ribosomal_L14"/>
    <property type="match status" value="1"/>
</dbReference>
<dbReference type="HAMAP" id="MF_01367">
    <property type="entry name" value="Ribosomal_uL14"/>
    <property type="match status" value="1"/>
</dbReference>
<dbReference type="EMBL" id="MG680941">
    <property type="protein sequence ID" value="AVM81127.1"/>
    <property type="molecule type" value="Genomic_DNA"/>
</dbReference>
<keyword evidence="3 4" id="KW-0687">Ribonucleoprotein</keyword>
<evidence type="ECO:0000256" key="3">
    <source>
        <dbReference type="ARBA" id="ARBA00023274"/>
    </source>
</evidence>
<keyword evidence="5" id="KW-0496">Mitochondrion</keyword>
<comment type="similarity">
    <text evidence="1 4">Belongs to the universal ribosomal protein uL14 family.</text>
</comment>
<keyword evidence="2 4" id="KW-0689">Ribosomal protein</keyword>
<dbReference type="GO" id="GO:0003735">
    <property type="term" value="F:structural constituent of ribosome"/>
    <property type="evidence" value="ECO:0007669"/>
    <property type="project" value="InterPro"/>
</dbReference>
<organism evidence="5">
    <name type="scientific">Chroomonas placoidea</name>
    <dbReference type="NCBI Taxonomy" id="173977"/>
    <lineage>
        <taxon>Eukaryota</taxon>
        <taxon>Cryptophyceae</taxon>
        <taxon>Pyrenomonadales</taxon>
        <taxon>Chroomonadaceae</taxon>
        <taxon>Chroomonas</taxon>
    </lineage>
</organism>
<dbReference type="Pfam" id="PF00238">
    <property type="entry name" value="Ribosomal_L14"/>
    <property type="match status" value="1"/>
</dbReference>
<dbReference type="GO" id="GO:0005762">
    <property type="term" value="C:mitochondrial large ribosomal subunit"/>
    <property type="evidence" value="ECO:0007669"/>
    <property type="project" value="TreeGrafter"/>
</dbReference>
<dbReference type="CDD" id="cd00337">
    <property type="entry name" value="Ribosomal_uL14"/>
    <property type="match status" value="1"/>
</dbReference>
<dbReference type="GO" id="GO:0006412">
    <property type="term" value="P:translation"/>
    <property type="evidence" value="ECO:0007669"/>
    <property type="project" value="InterPro"/>
</dbReference>
<dbReference type="SUPFAM" id="SSF50193">
    <property type="entry name" value="Ribosomal protein L14"/>
    <property type="match status" value="1"/>
</dbReference>
<gene>
    <name evidence="5" type="primary">rpl14</name>
    <name evidence="5" type="ORF">CplaMt_p048</name>
</gene>
<dbReference type="Gene3D" id="2.40.150.20">
    <property type="entry name" value="Ribosomal protein L14"/>
    <property type="match status" value="1"/>
</dbReference>
<dbReference type="GO" id="GO:0070180">
    <property type="term" value="F:large ribosomal subunit rRNA binding"/>
    <property type="evidence" value="ECO:0007669"/>
    <property type="project" value="TreeGrafter"/>
</dbReference>
<proteinExistence type="inferred from homology"/>
<dbReference type="GeneID" id="36496258"/>
<dbReference type="InterPro" id="IPR000218">
    <property type="entry name" value="Ribosomal_uL14"/>
</dbReference>
<evidence type="ECO:0000256" key="2">
    <source>
        <dbReference type="ARBA" id="ARBA00022980"/>
    </source>
</evidence>
<dbReference type="AlphaFoldDB" id="A0A2P1G837"/>
<protein>
    <submittedName>
        <fullName evidence="5">Ribosomal protein L14</fullName>
    </submittedName>
</protein>
<accession>A0A2P1G837</accession>
<evidence type="ECO:0000256" key="4">
    <source>
        <dbReference type="RuleBase" id="RU003949"/>
    </source>
</evidence>
<dbReference type="PANTHER" id="PTHR11761">
    <property type="entry name" value="50S/60S RIBOSOMAL PROTEIN L14/L23"/>
    <property type="match status" value="1"/>
</dbReference>
<evidence type="ECO:0000256" key="1">
    <source>
        <dbReference type="ARBA" id="ARBA00010745"/>
    </source>
</evidence>
<evidence type="ECO:0000313" key="5">
    <source>
        <dbReference type="EMBL" id="AVM81127.1"/>
    </source>
</evidence>
<dbReference type="InterPro" id="IPR036853">
    <property type="entry name" value="Ribosomal_uL14_sf"/>
</dbReference>
<name>A0A2P1G837_9CRYP</name>
<geneLocation type="mitochondrion" evidence="5"/>
<reference evidence="5" key="1">
    <citation type="journal article" date="2018" name="BMC Genomics">
        <title>Comparative mitochondrial genomics of cryptophyte algae: gene shuffling and dynamic mobile genetic elements.</title>
        <authorList>
            <person name="Kim J.I."/>
            <person name="Yoon H.S."/>
            <person name="Yi G."/>
            <person name="Shin W."/>
            <person name="Archibald J.M."/>
        </authorList>
    </citation>
    <scope>NUCLEOTIDE SEQUENCE</scope>
    <source>
        <strain evidence="5">CCAP978/8</strain>
    </source>
</reference>
<dbReference type="RefSeq" id="YP_009476634.1">
    <property type="nucleotide sequence ID" value="NC_037451.1"/>
</dbReference>
<dbReference type="PANTHER" id="PTHR11761:SF3">
    <property type="entry name" value="LARGE RIBOSOMAL SUBUNIT PROTEIN UL14M"/>
    <property type="match status" value="1"/>
</dbReference>
<sequence length="119" mass="13411">MIQTQTIFKSGDNSGIRFVKCIQVYSGQLGSINSLILVAIKSVKSCDKIKKGDLFKSIIVRLRCKKHRKTGHSILFNENTVVLLNKKNELYGTRVFGPICNELRKKNFLKLLSLGSIII</sequence>